<reference evidence="1" key="1">
    <citation type="submission" date="2018-05" db="EMBL/GenBank/DDBJ databases">
        <authorList>
            <person name="Lanie J.A."/>
            <person name="Ng W.-L."/>
            <person name="Kazmierczak K.M."/>
            <person name="Andrzejewski T.M."/>
            <person name="Davidsen T.M."/>
            <person name="Wayne K.J."/>
            <person name="Tettelin H."/>
            <person name="Glass J.I."/>
            <person name="Rusch D."/>
            <person name="Podicherti R."/>
            <person name="Tsui H.-C.T."/>
            <person name="Winkler M.E."/>
        </authorList>
    </citation>
    <scope>NUCLEOTIDE SEQUENCE</scope>
</reference>
<dbReference type="EMBL" id="UINC01048963">
    <property type="protein sequence ID" value="SVB60133.1"/>
    <property type="molecule type" value="Genomic_DNA"/>
</dbReference>
<accession>A0A382FD35</accession>
<organism evidence="1">
    <name type="scientific">marine metagenome</name>
    <dbReference type="NCBI Taxonomy" id="408172"/>
    <lineage>
        <taxon>unclassified sequences</taxon>
        <taxon>metagenomes</taxon>
        <taxon>ecological metagenomes</taxon>
    </lineage>
</organism>
<evidence type="ECO:0000313" key="1">
    <source>
        <dbReference type="EMBL" id="SVB60133.1"/>
    </source>
</evidence>
<proteinExistence type="predicted"/>
<dbReference type="AlphaFoldDB" id="A0A382FD35"/>
<name>A0A382FD35_9ZZZZ</name>
<protein>
    <submittedName>
        <fullName evidence="1">Uncharacterized protein</fullName>
    </submittedName>
</protein>
<feature type="non-terminal residue" evidence="1">
    <location>
        <position position="1"/>
    </location>
</feature>
<gene>
    <name evidence="1" type="ORF">METZ01_LOCUS212987</name>
</gene>
<sequence length="157" mass="18076">VDRRLHFSVKGNNLVLQYSLRQTQRAALLEMRAMDENRDGRISPMERKRYFEARSRRLAGLLHLVESEKTMSFKVAGKVVLRPDFSQEFLFSASLDGAVDLEFTDGFSRQYPGVLVLEKSTPDPKSPLLTIRESPKMLNKRGHVDLTVLEIKIKRNE</sequence>